<gene>
    <name evidence="2" type="ORF">D3242_20005</name>
</gene>
<evidence type="ECO:0000259" key="1">
    <source>
        <dbReference type="Pfam" id="PF02517"/>
    </source>
</evidence>
<accession>A0A6M7TL00</accession>
<dbReference type="Pfam" id="PF02517">
    <property type="entry name" value="Rce1-like"/>
    <property type="match status" value="1"/>
</dbReference>
<feature type="domain" description="CAAX prenyl protease 2/Lysostaphin resistance protein A-like" evidence="1">
    <location>
        <begin position="119"/>
        <end position="210"/>
    </location>
</feature>
<name>A0A6M7TL00_9HYPH</name>
<dbReference type="EMBL" id="QZXA01000007">
    <property type="protein sequence ID" value="RJT32449.1"/>
    <property type="molecule type" value="Genomic_DNA"/>
</dbReference>
<dbReference type="InterPro" id="IPR042150">
    <property type="entry name" value="MmRce1-like"/>
</dbReference>
<comment type="caution">
    <text evidence="2">The sequence shown here is derived from an EMBL/GenBank/DDBJ whole genome shotgun (WGS) entry which is preliminary data.</text>
</comment>
<dbReference type="GO" id="GO:0080120">
    <property type="term" value="P:CAAX-box protein maturation"/>
    <property type="evidence" value="ECO:0007669"/>
    <property type="project" value="UniProtKB-ARBA"/>
</dbReference>
<dbReference type="RefSeq" id="WP_038645647.1">
    <property type="nucleotide sequence ID" value="NZ_CP033507.1"/>
</dbReference>
<dbReference type="GO" id="GO:0008237">
    <property type="term" value="F:metallopeptidase activity"/>
    <property type="evidence" value="ECO:0007669"/>
    <property type="project" value="UniProtKB-KW"/>
</dbReference>
<organism evidence="2 3">
    <name type="scientific">Mesorhizobium jarvisii</name>
    <dbReference type="NCBI Taxonomy" id="1777867"/>
    <lineage>
        <taxon>Bacteria</taxon>
        <taxon>Pseudomonadati</taxon>
        <taxon>Pseudomonadota</taxon>
        <taxon>Alphaproteobacteria</taxon>
        <taxon>Hyphomicrobiales</taxon>
        <taxon>Phyllobacteriaceae</taxon>
        <taxon>Mesorhizobium</taxon>
    </lineage>
</organism>
<evidence type="ECO:0000313" key="3">
    <source>
        <dbReference type="Proteomes" id="UP000275530"/>
    </source>
</evidence>
<evidence type="ECO:0000313" key="2">
    <source>
        <dbReference type="EMBL" id="RJT32449.1"/>
    </source>
</evidence>
<dbReference type="AlphaFoldDB" id="A0A6M7TL00"/>
<keyword evidence="2" id="KW-0482">Metalloprotease</keyword>
<dbReference type="PANTHER" id="PTHR35797:SF1">
    <property type="entry name" value="PROTEASE"/>
    <property type="match status" value="1"/>
</dbReference>
<proteinExistence type="predicted"/>
<protein>
    <submittedName>
        <fullName evidence="2">CPBP family intramembrane metalloprotease</fullName>
    </submittedName>
</protein>
<dbReference type="Proteomes" id="UP000275530">
    <property type="component" value="Unassembled WGS sequence"/>
</dbReference>
<keyword evidence="2" id="KW-0378">Hydrolase</keyword>
<dbReference type="InterPro" id="IPR003675">
    <property type="entry name" value="Rce1/LyrA-like_dom"/>
</dbReference>
<reference evidence="2 3" key="1">
    <citation type="submission" date="2018-09" db="EMBL/GenBank/DDBJ databases">
        <title>Mesorhizobium carmichaelinearum sp. nov. isolated from Carmichaelinea spp. root nodules in New Zealand.</title>
        <authorList>
            <person name="De Meyer S.E."/>
        </authorList>
    </citation>
    <scope>NUCLEOTIDE SEQUENCE [LARGE SCALE GENOMIC DNA]</scope>
    <source>
        <strain evidence="2 3">LMG 28313</strain>
    </source>
</reference>
<keyword evidence="3" id="KW-1185">Reference proteome</keyword>
<keyword evidence="2" id="KW-0645">Protease</keyword>
<dbReference type="PANTHER" id="PTHR35797">
    <property type="entry name" value="PROTEASE-RELATED"/>
    <property type="match status" value="1"/>
</dbReference>
<sequence length="267" mass="28983">MTSLLSLVRRHQLTAFFSLTIGLTWLAFIPFYMSNGDSIPWFTFGPMVSGFVVAAVSGGWSSVKAILSAMVRWRVRPIWYLVAFGLPFGTQLASILINPMLGAAAPAWSNVPALSEMLPIIALYALFSGPLGEEPGWRGFATPRLLASQPALAGSLILGVIWAIWHFPLGLVGDLSLYGTINVVLAGVVFTWLYQNTGSVLLAIIMHVTHQNSVRFLGKVFIGGDYVQQQWIAVAIWAIIAVAIVAYYGTESFVRRPRTQLAVAGAV</sequence>
<dbReference type="GO" id="GO:0004175">
    <property type="term" value="F:endopeptidase activity"/>
    <property type="evidence" value="ECO:0007669"/>
    <property type="project" value="UniProtKB-ARBA"/>
</dbReference>